<dbReference type="EMBL" id="UINC01082857">
    <property type="protein sequence ID" value="SVC28002.1"/>
    <property type="molecule type" value="Genomic_DNA"/>
</dbReference>
<name>A0A382KY32_9ZZZZ</name>
<proteinExistence type="predicted"/>
<feature type="non-terminal residue" evidence="1">
    <location>
        <position position="26"/>
    </location>
</feature>
<gene>
    <name evidence="1" type="ORF">METZ01_LOCUS280856</name>
</gene>
<evidence type="ECO:0000313" key="1">
    <source>
        <dbReference type="EMBL" id="SVC28002.1"/>
    </source>
</evidence>
<protein>
    <submittedName>
        <fullName evidence="1">Uncharacterized protein</fullName>
    </submittedName>
</protein>
<reference evidence="1" key="1">
    <citation type="submission" date="2018-05" db="EMBL/GenBank/DDBJ databases">
        <authorList>
            <person name="Lanie J.A."/>
            <person name="Ng W.-L."/>
            <person name="Kazmierczak K.M."/>
            <person name="Andrzejewski T.M."/>
            <person name="Davidsen T.M."/>
            <person name="Wayne K.J."/>
            <person name="Tettelin H."/>
            <person name="Glass J.I."/>
            <person name="Rusch D."/>
            <person name="Podicherti R."/>
            <person name="Tsui H.-C.T."/>
            <person name="Winkler M.E."/>
        </authorList>
    </citation>
    <scope>NUCLEOTIDE SEQUENCE</scope>
</reference>
<sequence>MGFQWVELDATLCFIFSALKNVQSLN</sequence>
<organism evidence="1">
    <name type="scientific">marine metagenome</name>
    <dbReference type="NCBI Taxonomy" id="408172"/>
    <lineage>
        <taxon>unclassified sequences</taxon>
        <taxon>metagenomes</taxon>
        <taxon>ecological metagenomes</taxon>
    </lineage>
</organism>
<accession>A0A382KY32</accession>
<dbReference type="AlphaFoldDB" id="A0A382KY32"/>